<dbReference type="InterPro" id="IPR003961">
    <property type="entry name" value="FN3_dom"/>
</dbReference>
<dbReference type="InterPro" id="IPR028974">
    <property type="entry name" value="TSP_type-3_rpt"/>
</dbReference>
<dbReference type="CDD" id="cd00063">
    <property type="entry name" value="FN3"/>
    <property type="match status" value="1"/>
</dbReference>
<dbReference type="SUPFAM" id="SSF49265">
    <property type="entry name" value="Fibronectin type III"/>
    <property type="match status" value="1"/>
</dbReference>
<proteinExistence type="predicted"/>
<organism evidence="3 4">
    <name type="scientific">Neptunicella marina</name>
    <dbReference type="NCBI Taxonomy" id="2125989"/>
    <lineage>
        <taxon>Bacteria</taxon>
        <taxon>Pseudomonadati</taxon>
        <taxon>Pseudomonadota</taxon>
        <taxon>Gammaproteobacteria</taxon>
        <taxon>Alteromonadales</taxon>
        <taxon>Alteromonadaceae</taxon>
        <taxon>Neptunicella</taxon>
    </lineage>
</organism>
<accession>A0A8J6M0N4</accession>
<keyword evidence="1" id="KW-0732">Signal</keyword>
<dbReference type="Gene3D" id="2.60.40.10">
    <property type="entry name" value="Immunoglobulins"/>
    <property type="match status" value="1"/>
</dbReference>
<dbReference type="PANTHER" id="PTHR39431:SF1">
    <property type="entry name" value="FRPA_C-RELATED PROTEIN"/>
    <property type="match status" value="1"/>
</dbReference>
<dbReference type="InterPro" id="IPR013783">
    <property type="entry name" value="Ig-like_fold"/>
</dbReference>
<dbReference type="PROSITE" id="PS50853">
    <property type="entry name" value="FN3"/>
    <property type="match status" value="1"/>
</dbReference>
<dbReference type="SUPFAM" id="SSF69318">
    <property type="entry name" value="Integrin alpha N-terminal domain"/>
    <property type="match status" value="1"/>
</dbReference>
<dbReference type="EMBL" id="JACNEP010000002">
    <property type="protein sequence ID" value="MBC3764947.1"/>
    <property type="molecule type" value="Genomic_DNA"/>
</dbReference>
<dbReference type="SUPFAM" id="SSF82171">
    <property type="entry name" value="DPP6 N-terminal domain-like"/>
    <property type="match status" value="1"/>
</dbReference>
<dbReference type="SUPFAM" id="SSF103647">
    <property type="entry name" value="TSP type-3 repeat"/>
    <property type="match status" value="1"/>
</dbReference>
<dbReference type="RefSeq" id="WP_186505413.1">
    <property type="nucleotide sequence ID" value="NZ_JACNEP010000002.1"/>
</dbReference>
<name>A0A8J6M0N4_9ALTE</name>
<keyword evidence="4" id="KW-1185">Reference proteome</keyword>
<dbReference type="Gene3D" id="4.10.1080.10">
    <property type="entry name" value="TSP type-3 repeat"/>
    <property type="match status" value="1"/>
</dbReference>
<evidence type="ECO:0000256" key="1">
    <source>
        <dbReference type="ARBA" id="ARBA00022729"/>
    </source>
</evidence>
<evidence type="ECO:0000313" key="3">
    <source>
        <dbReference type="EMBL" id="MBC3764947.1"/>
    </source>
</evidence>
<dbReference type="PROSITE" id="PS00018">
    <property type="entry name" value="EF_HAND_1"/>
    <property type="match status" value="1"/>
</dbReference>
<dbReference type="GO" id="GO:0005509">
    <property type="term" value="F:calcium ion binding"/>
    <property type="evidence" value="ECO:0007669"/>
    <property type="project" value="InterPro"/>
</dbReference>
<dbReference type="InterPro" id="IPR036116">
    <property type="entry name" value="FN3_sf"/>
</dbReference>
<comment type="caution">
    <text evidence="3">The sequence shown here is derived from an EMBL/GenBank/DDBJ whole genome shotgun (WGS) entry which is preliminary data.</text>
</comment>
<dbReference type="InterPro" id="IPR013517">
    <property type="entry name" value="FG-GAP"/>
</dbReference>
<dbReference type="InterPro" id="IPR028994">
    <property type="entry name" value="Integrin_alpha_N"/>
</dbReference>
<dbReference type="InterPro" id="IPR018247">
    <property type="entry name" value="EF_Hand_1_Ca_BS"/>
</dbReference>
<reference evidence="3" key="1">
    <citation type="journal article" date="2018" name="Int. J. Syst. Evol. Microbiol.">
        <title>Neptunicella marina gen. nov., sp. nov., isolated from surface seawater.</title>
        <authorList>
            <person name="Liu X."/>
            <person name="Lai Q."/>
            <person name="Du Y."/>
            <person name="Zhang X."/>
            <person name="Liu Z."/>
            <person name="Sun F."/>
            <person name="Shao Z."/>
        </authorList>
    </citation>
    <scope>NUCLEOTIDE SEQUENCE</scope>
    <source>
        <strain evidence="3">S27-2</strain>
    </source>
</reference>
<feature type="domain" description="Fibronectin type-III" evidence="2">
    <location>
        <begin position="1153"/>
        <end position="1245"/>
    </location>
</feature>
<dbReference type="Gene3D" id="2.130.10.130">
    <property type="entry name" value="Integrin alpha, N-terminal"/>
    <property type="match status" value="1"/>
</dbReference>
<gene>
    <name evidence="3" type="ORF">H8B19_03600</name>
</gene>
<evidence type="ECO:0000259" key="2">
    <source>
        <dbReference type="PROSITE" id="PS50853"/>
    </source>
</evidence>
<dbReference type="Proteomes" id="UP000601768">
    <property type="component" value="Unassembled WGS sequence"/>
</dbReference>
<protein>
    <submittedName>
        <fullName evidence="3">VCBS repeat-containing protein</fullName>
    </submittedName>
</protein>
<dbReference type="Pfam" id="PF13517">
    <property type="entry name" value="FG-GAP_3"/>
    <property type="match status" value="1"/>
</dbReference>
<reference evidence="3" key="2">
    <citation type="submission" date="2020-08" db="EMBL/GenBank/DDBJ databases">
        <authorList>
            <person name="Lai Q."/>
        </authorList>
    </citation>
    <scope>NUCLEOTIDE SEQUENCE</scope>
    <source>
        <strain evidence="3">S27-2</strain>
    </source>
</reference>
<evidence type="ECO:0000313" key="4">
    <source>
        <dbReference type="Proteomes" id="UP000601768"/>
    </source>
</evidence>
<dbReference type="PANTHER" id="PTHR39431">
    <property type="entry name" value="FRPA/C-RELATED PROTEIN"/>
    <property type="match status" value="1"/>
</dbReference>
<sequence>MLYRLFCSLFFTFILFFPNLTWAQSFKKETLFSVSKCSYGGNCILGVSEDGKLVTFVSSKSNVESTNSPYNSAYSDIYLYDRDTSDISKITIGVDDKTANENSYNPIIIDDDRILFSSNASNLVSGTTTNVRRLYLYDIASKAISLVSTPANIVIDSFSASKDGQHVYLLSNSILYKGALASDSWETISFDGNYSLSLVGVGTNGNLLLKSSYSDCFVYIDSYESKQSIKNCGTNSGANISSDGTLVSFISSSRSAITQISVAENTLHTKHIPISNIQANITVNNRINFSDSGLYASAQFSSKSKFDSTKAGSDVYWMDLATGKLANISSEDIGTSRVYSYPIVLSDNIVTFSDSQNVYLAEFDDIFNVINSVNDVSIESKLPLQTHITIDGTSDLFFVKREQINSRYDTYFWADKNEFDDIEKGPNAGNAKYTVWPCNSRQVCDFSHGVQKNIDVKDYAERPNITIDNSNLSNRLRFNVTNKPAEATGLEYKHAGKQTISYTSSTDFGIDPRDRDNAIQARFCIQKTPGSTLNRCGHFSPLKVVKDEIGLPKINLRAQILPDFSGTRISWEGKENQHVTLYKTTGYNQETLIYEGADKSFVDNDFQGDSVTYQLSLCQQEYCNTHQVYVRTANRYAKLHELSISNSDKNGAAVLTYKFNYYFDHVELYRYSIGLQAAPVKIANLSPAGGVYRDSERKNNFSYIYRIVGCYKNDCSYEMDFGSSNSTSNAYPEVKAPTNVTVSTNHFLANTISWNAVDGVDGYIVRAYDHLGSLLNEWVVEDGESNQFVHHLNDRAGLRIQYSVQSGLAKSDSLYSSYSRILSLPVFTSYFDTINSAKNTTLAEVDLLETEQVSSQELELSANVQYEFDYLNIYIKTESEDEYRFYEQVSYLDSYGEILEIFAPEKEQYRFKVVGCSILLNKCTEGAETEAYTFYPPVNSALPAVTPVLSVVDREYIKIELDALKGQYVSYIEARVVSSNGYTNNYRLENEDGNYSIYRTDLKPGTSFSIETRYCTYNPNFYCSEFSEAVVLTIPADGQYPPQIPNFYVYDESTNQTAQTRISVSITREQFNEGVKFIKLYRSIDGSEPNLLATLDESGLGESGIGLEYIDRTAKAGASNSYYIRACSAALCSKLSNASVRILNVAPNDIPAVPTAVVLQSKRSKFDSLDLSGEYDIRTEKIKIEYGKNANNFNSSALLNASRLAFDVELTNLQQDTEYFARVQACNSLGCSEWSEPVSAKTFSKAQQTASISGETLFLVNSNSNARDSMWRVSGSTGSAYGRIDTLQGTLQLRSWFNISQGISVSSEQYWALSNNVNQCQVISRTALTLDSILSPDYWAVETYQSDLVRLVYTGAGCDDLSGVEPYHLYLLSDYFSQPVLLDGNESWLNKWQTIKVVIDEEQKFDVLLDGVKIASSDLAISLDGFKYSQFTWEVTSASTSRLSQVNVDANSNEFDSALFTRLDTQQLKYSAEHPRMVQVNQMGITSSEVWNREENQFSKIKQIDSPDHSQNTYGYVTNLNPSASNSLFVKYCLDEKCSPLFFNKVQTPGYGNLSYLRAPDRDYPKAAGLIEVSIALRPNGYADTYQLWSKSQNETAWVDLGTLSYLDIISTKLLNGFTNYLWAVDRYNQGDEVQFKVVYCNPVGCQSSPESEFFNVPKDSDQDGVIDELDAFPNDPNETYDTDHDGVGNNSDMDDDGDGMSDEFEIANGLDPLNSYDAKADSDEDGFINILEFEIGTDLFDPSSHPDKLGTFLSFEPGEPNPLTIKGRWYQSYPYPDNSIHGNWALAIDTRNSQPEATIEMTATFNKGVVSWVGQKIRGASSVDPLVKVNGVFVPGQNIEQTKITSSGWVLYSFAMSAGYKKLEFVVPKTGTSAYYPVYFDSIYLPVNKPAVNGDFDGDGKAELAARNPFNGDTYIKPVGEDSHQTISFGKSSDIPVLGDFDGDKIADIAIRRTTDFTFYSMQSAGGMVGFKRFGLQSGDIPVLADYDGDGITDYAIRRPSNSTWYILNSSTDKLVTYRFGLQKSDIPVPADYDGDGKADIAIRRPSNGTWYIRLSATGKVQVTRFGIQSSDIPVVADYDGDRKADIAVRRPSNGTWYILQSRPGYGMHVERFGLDSKDIPVVADYDGDGKADIAVRRPSIFKWYILQSTTSEVIAETFGTNALLTPLLARWKTVKDMTVNKHAKPESGNAQFQFDGGPIMQLTLPADDAEFGGTKIIEYIEGIN</sequence>